<proteinExistence type="inferred from homology"/>
<evidence type="ECO:0000256" key="6">
    <source>
        <dbReference type="ARBA" id="ARBA00022763"/>
    </source>
</evidence>
<dbReference type="GO" id="GO:0016887">
    <property type="term" value="F:ATP hydrolysis activity"/>
    <property type="evidence" value="ECO:0007669"/>
    <property type="project" value="InterPro"/>
</dbReference>
<evidence type="ECO:0000256" key="12">
    <source>
        <dbReference type="SAM" id="Coils"/>
    </source>
</evidence>
<dbReference type="InterPro" id="IPR027417">
    <property type="entry name" value="P-loop_NTPase"/>
</dbReference>
<protein>
    <recommendedName>
        <fullName evidence="15">RecF/RecN/SMC N-terminal domain-containing protein</fullName>
    </recommendedName>
</protein>
<comment type="caution">
    <text evidence="14">The sequence shown here is derived from an EMBL/GenBank/DDBJ whole genome shotgun (WGS) entry which is preliminary data.</text>
</comment>
<dbReference type="PANTHER" id="PTHR19306:SF6">
    <property type="entry name" value="STRUCTURAL MAINTENANCE OF CHROMOSOMES PROTEIN 6"/>
    <property type="match status" value="1"/>
</dbReference>
<dbReference type="GO" id="GO:0035861">
    <property type="term" value="C:site of double-strand break"/>
    <property type="evidence" value="ECO:0007669"/>
    <property type="project" value="TreeGrafter"/>
</dbReference>
<feature type="coiled-coil region" evidence="12">
    <location>
        <begin position="959"/>
        <end position="993"/>
    </location>
</feature>
<keyword evidence="9" id="KW-0233">DNA recombination</keyword>
<keyword evidence="7" id="KW-0067">ATP-binding</keyword>
<gene>
    <name evidence="14" type="ORF">JR316_009788</name>
</gene>
<name>A0A8H8CGW7_PSICU</name>
<evidence type="ECO:0000256" key="5">
    <source>
        <dbReference type="ARBA" id="ARBA00022741"/>
    </source>
</evidence>
<keyword evidence="11" id="KW-0539">Nucleus</keyword>
<evidence type="ECO:0000256" key="1">
    <source>
        <dbReference type="ARBA" id="ARBA00004123"/>
    </source>
</evidence>
<keyword evidence="4" id="KW-0158">Chromosome</keyword>
<dbReference type="GO" id="GO:0005524">
    <property type="term" value="F:ATP binding"/>
    <property type="evidence" value="ECO:0007669"/>
    <property type="project" value="UniProtKB-KW"/>
</dbReference>
<feature type="compositionally biased region" description="Acidic residues" evidence="13">
    <location>
        <begin position="68"/>
        <end position="77"/>
    </location>
</feature>
<evidence type="ECO:0000256" key="8">
    <source>
        <dbReference type="ARBA" id="ARBA00023054"/>
    </source>
</evidence>
<evidence type="ECO:0000256" key="3">
    <source>
        <dbReference type="ARBA" id="ARBA00006793"/>
    </source>
</evidence>
<evidence type="ECO:0000256" key="10">
    <source>
        <dbReference type="ARBA" id="ARBA00023204"/>
    </source>
</evidence>
<evidence type="ECO:0000256" key="7">
    <source>
        <dbReference type="ARBA" id="ARBA00022840"/>
    </source>
</evidence>
<feature type="coiled-coil region" evidence="12">
    <location>
        <begin position="347"/>
        <end position="507"/>
    </location>
</feature>
<evidence type="ECO:0000256" key="9">
    <source>
        <dbReference type="ARBA" id="ARBA00023172"/>
    </source>
</evidence>
<dbReference type="EMBL" id="JAFIQS010000010">
    <property type="protein sequence ID" value="KAG5165093.1"/>
    <property type="molecule type" value="Genomic_DNA"/>
</dbReference>
<feature type="coiled-coil region" evidence="12">
    <location>
        <begin position="742"/>
        <end position="801"/>
    </location>
</feature>
<comment type="similarity">
    <text evidence="3">Belongs to the SMC family. SMC6 subfamily.</text>
</comment>
<feature type="region of interest" description="Disordered" evidence="13">
    <location>
        <begin position="1"/>
        <end position="77"/>
    </location>
</feature>
<keyword evidence="8 12" id="KW-0175">Coiled coil</keyword>
<dbReference type="GO" id="GO:0003684">
    <property type="term" value="F:damaged DNA binding"/>
    <property type="evidence" value="ECO:0007669"/>
    <property type="project" value="TreeGrafter"/>
</dbReference>
<evidence type="ECO:0000256" key="2">
    <source>
        <dbReference type="ARBA" id="ARBA00004286"/>
    </source>
</evidence>
<accession>A0A8H8CGW7</accession>
<evidence type="ECO:0000256" key="13">
    <source>
        <dbReference type="SAM" id="MobiDB-lite"/>
    </source>
</evidence>
<evidence type="ECO:0000256" key="11">
    <source>
        <dbReference type="ARBA" id="ARBA00023242"/>
    </source>
</evidence>
<dbReference type="GO" id="GO:0030915">
    <property type="term" value="C:Smc5-Smc6 complex"/>
    <property type="evidence" value="ECO:0007669"/>
    <property type="project" value="TreeGrafter"/>
</dbReference>
<keyword evidence="10" id="KW-0234">DNA repair</keyword>
<evidence type="ECO:0000256" key="4">
    <source>
        <dbReference type="ARBA" id="ARBA00022454"/>
    </source>
</evidence>
<dbReference type="Gene3D" id="3.40.50.300">
    <property type="entry name" value="P-loop containing nucleotide triphosphate hydrolases"/>
    <property type="match status" value="2"/>
</dbReference>
<evidence type="ECO:0000313" key="14">
    <source>
        <dbReference type="EMBL" id="KAG5165093.1"/>
    </source>
</evidence>
<dbReference type="GO" id="GO:0003697">
    <property type="term" value="F:single-stranded DNA binding"/>
    <property type="evidence" value="ECO:0007669"/>
    <property type="project" value="TreeGrafter"/>
</dbReference>
<keyword evidence="6" id="KW-0227">DNA damage</keyword>
<evidence type="ECO:0008006" key="15">
    <source>
        <dbReference type="Google" id="ProtNLM"/>
    </source>
</evidence>
<comment type="subcellular location">
    <subcellularLocation>
        <location evidence="2">Chromosome</location>
    </subcellularLocation>
    <subcellularLocation>
        <location evidence="1">Nucleus</location>
    </subcellularLocation>
</comment>
<dbReference type="PANTHER" id="PTHR19306">
    <property type="entry name" value="STRUCTURAL MAINTENANCE OF CHROMOSOMES 5,6 SMC5, SMC6"/>
    <property type="match status" value="1"/>
</dbReference>
<dbReference type="AlphaFoldDB" id="A0A8H8CGW7"/>
<dbReference type="GO" id="GO:0000724">
    <property type="term" value="P:double-strand break repair via homologous recombination"/>
    <property type="evidence" value="ECO:0007669"/>
    <property type="project" value="TreeGrafter"/>
</dbReference>
<dbReference type="SUPFAM" id="SSF52540">
    <property type="entry name" value="P-loop containing nucleoside triphosphate hydrolases"/>
    <property type="match status" value="1"/>
</dbReference>
<keyword evidence="5" id="KW-0547">Nucleotide-binding</keyword>
<reference evidence="14" key="1">
    <citation type="submission" date="2021-02" db="EMBL/GenBank/DDBJ databases">
        <title>Psilocybe cubensis genome.</title>
        <authorList>
            <person name="Mckernan K.J."/>
            <person name="Crawford S."/>
            <person name="Trippe A."/>
            <person name="Kane L.T."/>
            <person name="Mclaughlin S."/>
        </authorList>
    </citation>
    <scope>NUCLEOTIDE SEQUENCE [LARGE SCALE GENOMIC DNA]</scope>
    <source>
        <strain evidence="14">MGC-MH-2018</strain>
    </source>
</reference>
<sequence length="1161" mass="131936">MPKRHNYGQSDDEEEDTRTSKRVRTAGSSDEEQEASQPPRARASRTDKGKGKARAWNKRDVNAHGSMSEDEIDEEAHEEEFDRIHGPALLRRLANRPQNKLGSIAEHGVIEYVEMTQFMCHKYLTFHFGPQINFIIGEHTILCGKSAVLSAITVALGGKSSSTGRGSGLKSFIREGQSTAEVTIHIKNQGEEAYKPEIYGKTISITRRFNKDGGSSWKIKGKDAKKTYSTKKDELDAICDHMNIQVDNPMNVLTQDAARQFLSASKPEDKYKFFLRGTQLEQLSQEYELCWANIHQTDKLLETKGEAIPELLERKIAAEARWKEADQARQQRVLIEELNKELAWAHVAVKEAEMVQKLNEHAKAERRLPKIEEAVQEAKAEFDKASEKVSILEAQMSTSDTEKQLNDKKLAIHEEMKENKVKLMDINKDLKQMNQTVEALNKTIEGIEKAQKNEEAKMAINTQEKREQTQAKIVETKAAIAGFEARLNELSIKKRDIESEAEKIKSEGLQWDEKMKEYMGLVKENEGYIEAAKKREHDVYIPYGKNMKQLLDTIRKHKWHGDMPLGPLGLHVKAKDPKTWGDILRAQLGRLLITFGVTDHKDRPALKRMLVQSGNPYHEIIVFQKDLFDYSTGEPPERYLTVLRALEVDDPYVLRLLINQAHIESLLLAHTRKEGEELLKTLRGGMAWTNDKMVVRVFPVYYPREGGVSSSRINMKPMNGAMSQLLTGRNAAEDIRFYLEKKEQAQQDYTSASTTVDNLKKEYHSKKREIDAIEREEKTTQHNLRQERARLNSLHQEANAELPAGLAGFAEAKLEAQSEKESMMLQIEGVMRNKMAVDTAQNKLQQELKNIRTTIAEFDQQRATIQRKMESAVEVRVKAQNAMLHYESKLAEGKKAVETALEAAQVVEEEFKAGSWTKEAETVAPERIATPRKPDAVKTHIASLKAALAERAKKTGASLETLAKQLTAAEESLKKAEAEIKAMKNLNAALTESMLVRSHRWDDFRMHVALRCKHIFQHHLSNRGYYGKLYFKHFSHQLDIRVITDDQMQTQGAARDKDPKSLSGGEKSFSTICLLLSLWECIGCPIRCLDEFDVFMDAVNRRISMKMMIDTANTSDRKQYILITPQDMANIKITPSVRVLRMSDPERGTNGTLPFTSANGD</sequence>
<dbReference type="GO" id="GO:0005634">
    <property type="term" value="C:nucleus"/>
    <property type="evidence" value="ECO:0007669"/>
    <property type="project" value="UniProtKB-SubCell"/>
</dbReference>
<organism evidence="14">
    <name type="scientific">Psilocybe cubensis</name>
    <name type="common">Psychedelic mushroom</name>
    <name type="synonym">Stropharia cubensis</name>
    <dbReference type="NCBI Taxonomy" id="181762"/>
    <lineage>
        <taxon>Eukaryota</taxon>
        <taxon>Fungi</taxon>
        <taxon>Dikarya</taxon>
        <taxon>Basidiomycota</taxon>
        <taxon>Agaricomycotina</taxon>
        <taxon>Agaricomycetes</taxon>
        <taxon>Agaricomycetidae</taxon>
        <taxon>Agaricales</taxon>
        <taxon>Agaricineae</taxon>
        <taxon>Strophariaceae</taxon>
        <taxon>Psilocybe</taxon>
    </lineage>
</organism>